<dbReference type="Proteomes" id="UP000746595">
    <property type="component" value="Unassembled WGS sequence"/>
</dbReference>
<dbReference type="InterPro" id="IPR041033">
    <property type="entry name" value="SpaA_PFL_dom_1"/>
</dbReference>
<feature type="domain" description="Gram-positive cocci surface proteins LPxTG" evidence="7">
    <location>
        <begin position="1181"/>
        <end position="1218"/>
    </location>
</feature>
<dbReference type="NCBIfam" id="TIGR01167">
    <property type="entry name" value="LPXTG_anchor"/>
    <property type="match status" value="1"/>
</dbReference>
<evidence type="ECO:0000256" key="3">
    <source>
        <dbReference type="ARBA" id="ARBA00022729"/>
    </source>
</evidence>
<dbReference type="RefSeq" id="WP_168152117.1">
    <property type="nucleotide sequence ID" value="NZ_JAAWVT010000004.1"/>
</dbReference>
<keyword evidence="6" id="KW-0472">Membrane</keyword>
<evidence type="ECO:0000259" key="7">
    <source>
        <dbReference type="PROSITE" id="PS50847"/>
    </source>
</evidence>
<dbReference type="Pfam" id="PF25549">
    <property type="entry name" value="DUF7927"/>
    <property type="match status" value="1"/>
</dbReference>
<protein>
    <submittedName>
        <fullName evidence="8">LPXTG cell wall anchor domain-containing protein</fullName>
    </submittedName>
</protein>
<comment type="caution">
    <text evidence="8">The sequence shown here is derived from an EMBL/GenBank/DDBJ whole genome shotgun (WGS) entry which is preliminary data.</text>
</comment>
<evidence type="ECO:0000256" key="2">
    <source>
        <dbReference type="ARBA" id="ARBA00022525"/>
    </source>
</evidence>
<dbReference type="InterPro" id="IPR057687">
    <property type="entry name" value="DUF7927"/>
</dbReference>
<name>A0ABX1G4K6_9MICC</name>
<evidence type="ECO:0000256" key="6">
    <source>
        <dbReference type="SAM" id="Phobius"/>
    </source>
</evidence>
<proteinExistence type="predicted"/>
<dbReference type="Pfam" id="PF17802">
    <property type="entry name" value="SpaA"/>
    <property type="match status" value="1"/>
</dbReference>
<keyword evidence="6" id="KW-1133">Transmembrane helix</keyword>
<dbReference type="PROSITE" id="PS50847">
    <property type="entry name" value="GRAM_POS_ANCHORING"/>
    <property type="match status" value="1"/>
</dbReference>
<feature type="region of interest" description="Disordered" evidence="5">
    <location>
        <begin position="82"/>
        <end position="162"/>
    </location>
</feature>
<gene>
    <name evidence="8" type="ORF">HED64_10720</name>
</gene>
<dbReference type="EMBL" id="JAAWVT010000004">
    <property type="protein sequence ID" value="NKG21175.1"/>
    <property type="molecule type" value="Genomic_DNA"/>
</dbReference>
<dbReference type="Gene3D" id="2.60.40.10">
    <property type="entry name" value="Immunoglobulins"/>
    <property type="match status" value="1"/>
</dbReference>
<dbReference type="InterPro" id="IPR019931">
    <property type="entry name" value="LPXTG_anchor"/>
</dbReference>
<evidence type="ECO:0000256" key="1">
    <source>
        <dbReference type="ARBA" id="ARBA00022512"/>
    </source>
</evidence>
<organism evidence="8 9">
    <name type="scientific">Paeniglutamicibacter terrestris</name>
    <dbReference type="NCBI Taxonomy" id="2723403"/>
    <lineage>
        <taxon>Bacteria</taxon>
        <taxon>Bacillati</taxon>
        <taxon>Actinomycetota</taxon>
        <taxon>Actinomycetes</taxon>
        <taxon>Micrococcales</taxon>
        <taxon>Micrococcaceae</taxon>
        <taxon>Paeniglutamicibacter</taxon>
    </lineage>
</organism>
<keyword evidence="3" id="KW-0732">Signal</keyword>
<evidence type="ECO:0000313" key="8">
    <source>
        <dbReference type="EMBL" id="NKG21175.1"/>
    </source>
</evidence>
<feature type="transmembrane region" description="Helical" evidence="6">
    <location>
        <begin position="1191"/>
        <end position="1209"/>
    </location>
</feature>
<keyword evidence="9" id="KW-1185">Reference proteome</keyword>
<keyword evidence="6" id="KW-0812">Transmembrane</keyword>
<keyword evidence="4" id="KW-0572">Peptidoglycan-anchor</keyword>
<keyword evidence="1" id="KW-0134">Cell wall</keyword>
<evidence type="ECO:0000256" key="5">
    <source>
        <dbReference type="SAM" id="MobiDB-lite"/>
    </source>
</evidence>
<feature type="compositionally biased region" description="Polar residues" evidence="5">
    <location>
        <begin position="153"/>
        <end position="162"/>
    </location>
</feature>
<accession>A0ABX1G4K6</accession>
<sequence>MRKGSLLATIWQNGIVRSMVGASATTALVATMMFGGGGFNPAVASTANDQAVPTEQPLVKATQSAEATPEASAAKTIAITPSAAAVESEEPVEKKAPATKAPTTAPDKVSDPSESAAPESKKPVPVKPTETLKSDTAVAEATKKSEEEPAVTSARTETGETTGVSAREGVAVAAVAGVCDTNLGGGKIGTFMQRSDITSFANGNLSQGLYEGGYVHQRVEMIEMPLGENELVFTYQVRQAGKWAYDFIDQYSMTGATITNTQVDVGSGNDRVDTVHLTFNVTAPSVTLLFSAHIASELDHGPGTGASSINGSPYHVTLSSMNCASTGSRDNQISASSVQAGFVTIIKDAVPADGTDFNFELKSLKTSDTVEFQLDDSAVSDTGLTTIPDRSTYTVAPGGVTISEKDLPAGWNLSNLSCVGVTSTVDLAGRTVSFTLLDNAAVTCTFTNNKTTYKDLTVSKTAIAKFDRDYDWTIEKNLAAGQEATVKSPTGAVDVDYSVLVKAGAPKDSNFVVDGVITVVNANTVAINAVTLSDTLPGAQCSVSTSAGISVGAPVSIPVGTSTFRYTCAMPAGTNAATQGINTVTATWSSASYFGTSGQAVATRSFTFVGVSPTVTDGSVTVTDTEFDLATIAGGNVVTVASSPRTFDYSITWPGVVGECSPYINTATYLETDGGTGSDSATVDVCLGADLVVTKNVTGAFNRSYPWDIEKTAVDGDGPYETNADGEVVVDYQVTVTPGTPTDSNWAMTGVMTVENPNDWQDITATLSDSVDVGGGAQCVVTGVTGDATVADLVPGTPEFDAVIAKNSTMDFDYSCTFTSLPSYTGINTATATWDMATAFTPTGTASGTAAVSVGTWTETALNKTVTITDDHHIFDPAWTITWTQGMLPQVKNYSITWTVPENAEGKCADFTNTATVTGNNGFTDTDNATISACYPPKLNVEKTSDPVTGSYVEPGSTVEYTLSFENSGGLPADVNYVDHLADVFDDATFNLGSLNAETGLTAVLVGDKIVIDGSVAPGTTVIVSYSVTVKTAEFGNGVAINFLLPDGENPPETCDPEVVECTEHPILGSVLWEKVDVLGNALSGSEWEVTGPGETAPQSIEDCIAASAADCTDLDIDPAAGAFKIKSLEWGVYALKETKAPAGFILDPTVRTFTIGGAAPAQMIWDFDPIENEQQPGLDLPLTGGMGSQTFLFAGGIALLASLALVAWRRRKEGDVA</sequence>
<keyword evidence="2" id="KW-0964">Secreted</keyword>
<evidence type="ECO:0000313" key="9">
    <source>
        <dbReference type="Proteomes" id="UP000746595"/>
    </source>
</evidence>
<evidence type="ECO:0000256" key="4">
    <source>
        <dbReference type="ARBA" id="ARBA00023088"/>
    </source>
</evidence>
<reference evidence="8 9" key="1">
    <citation type="submission" date="2020-04" db="EMBL/GenBank/DDBJ databases">
        <title>Paeniglutamicibacter sp. ANT13_2, a novel actinomycete isolated from sediment in Antarctica.</title>
        <authorList>
            <person name="Sakdapetsiri C."/>
            <person name="Pinyakong O."/>
        </authorList>
    </citation>
    <scope>NUCLEOTIDE SEQUENCE [LARGE SCALE GENOMIC DNA]</scope>
    <source>
        <strain evidence="8 9">ANT13_2</strain>
    </source>
</reference>
<dbReference type="InterPro" id="IPR013783">
    <property type="entry name" value="Ig-like_fold"/>
</dbReference>